<feature type="domain" description="HMA" evidence="1">
    <location>
        <begin position="9"/>
        <end position="74"/>
    </location>
</feature>
<evidence type="ECO:0000259" key="1">
    <source>
        <dbReference type="PROSITE" id="PS50846"/>
    </source>
</evidence>
<evidence type="ECO:0000313" key="2">
    <source>
        <dbReference type="EMBL" id="AAS20131.1"/>
    </source>
</evidence>
<dbReference type="SUPFAM" id="SSF55008">
    <property type="entry name" value="HMA, heavy metal-associated domain"/>
    <property type="match status" value="1"/>
</dbReference>
<protein>
    <submittedName>
        <fullName evidence="2">Secreted protein</fullName>
    </submittedName>
</protein>
<reference evidence="2" key="1">
    <citation type="journal article" date="2004" name="Appl. Environ. Microbiol.">
        <title>Arthrobacter aurescens TC1 atrazine catabolism genes trzN, atzB, and atzC are linked on a 160-kilobase region and are functional in Escherichia coli.</title>
        <authorList>
            <person name="Sajjaphan K."/>
            <person name="Shapir N."/>
            <person name="Wackett L.P."/>
            <person name="Palmer M."/>
            <person name="Blackmon B."/>
            <person name="Tomkins J."/>
            <person name="Sadowsky M.J."/>
        </authorList>
    </citation>
    <scope>NUCLEOTIDE SEQUENCE</scope>
    <source>
        <strain evidence="2">TC1</strain>
        <plasmid evidence="2">pAA1</plasmid>
    </source>
</reference>
<dbReference type="AlphaFoldDB" id="Q6SK41"/>
<dbReference type="InterPro" id="IPR036163">
    <property type="entry name" value="HMA_dom_sf"/>
</dbReference>
<dbReference type="InterPro" id="IPR006121">
    <property type="entry name" value="HMA_dom"/>
</dbReference>
<dbReference type="GO" id="GO:0046872">
    <property type="term" value="F:metal ion binding"/>
    <property type="evidence" value="ECO:0007669"/>
    <property type="project" value="InterPro"/>
</dbReference>
<dbReference type="CDD" id="cd00371">
    <property type="entry name" value="HMA"/>
    <property type="match status" value="1"/>
</dbReference>
<dbReference type="Gene3D" id="3.30.70.100">
    <property type="match status" value="1"/>
</dbReference>
<geneLocation type="plasmid" evidence="2">
    <name>pAA1</name>
</geneLocation>
<keyword evidence="2" id="KW-0614">Plasmid</keyword>
<organism evidence="2">
    <name type="scientific">Paenarthrobacter aurescens</name>
    <name type="common">Arthrobacter aurescens</name>
    <dbReference type="NCBI Taxonomy" id="43663"/>
    <lineage>
        <taxon>Bacteria</taxon>
        <taxon>Bacillati</taxon>
        <taxon>Actinomycetota</taxon>
        <taxon>Actinomycetes</taxon>
        <taxon>Micrococcales</taxon>
        <taxon>Micrococcaceae</taxon>
        <taxon>Paenarthrobacter</taxon>
    </lineage>
</organism>
<dbReference type="PROSITE" id="PS50846">
    <property type="entry name" value="HMA_2"/>
    <property type="match status" value="1"/>
</dbReference>
<sequence>MKGGMIMTTTTEFQVTGMTCGHCELSVREEVQEIAGVETVEVSAKTGKLVVGGDSPVDEAAVIAAVEEAGYQAVKQATAADSEHSVHPVQGVTAEQGGYILQEVSAPATTGDQGQLSFTITAPDGRPVTEFETSHEKELHLIVVRSDGTHFRHVHPAIDGNGRWSLQWQWEAAGTYRVYADIVPAATGESLTLTRTVHVAGSFEPAEAKTGSTRDEVDGYDVVLEGNLTAGGASALSIHVLRDGQPVTDLEPYLGAYGHLVALRAGDLAYLHVHPEGDNPVEGQTSGPTVEFSVAAPSPGRYYLYFDFQIDAQVNTAAFVINTGASSGTAADGHSGH</sequence>
<dbReference type="EMBL" id="AY456696">
    <property type="protein sequence ID" value="AAS20131.1"/>
    <property type="molecule type" value="Genomic_DNA"/>
</dbReference>
<proteinExistence type="predicted"/>
<name>Q6SK41_PAEAU</name>
<dbReference type="Pfam" id="PF00403">
    <property type="entry name" value="HMA"/>
    <property type="match status" value="1"/>
</dbReference>
<accession>Q6SK41</accession>